<proteinExistence type="predicted"/>
<dbReference type="EMBL" id="QEWP01000001">
    <property type="protein sequence ID" value="PWE01431.1"/>
    <property type="molecule type" value="Genomic_DNA"/>
</dbReference>
<evidence type="ECO:0000313" key="2">
    <source>
        <dbReference type="EMBL" id="PWE01431.1"/>
    </source>
</evidence>
<sequence length="228" mass="26106">MKKLIYSVALLGLLLAFSACEKNEMIEPEIPGNSSSLKSSNNGNMKLTGVDDWGFNWQAGHFDGFLINAILGDHMFMGMPHYKQAIYHGEGIEFWNNLVNQYPYIVYFMPASLLDCRVIMHWNEELVSKQGVYPATWLDANASISFKFMMNNGDENWSQFRKFVSVRSSDELINGIWYSEDGVEIGPYSYDWGTLVEIQTVSRGYIPEFFYEDMKSPNGPGYGKYKIK</sequence>
<evidence type="ECO:0000256" key="1">
    <source>
        <dbReference type="SAM" id="SignalP"/>
    </source>
</evidence>
<feature type="signal peptide" evidence="1">
    <location>
        <begin position="1"/>
        <end position="21"/>
    </location>
</feature>
<dbReference type="PROSITE" id="PS51257">
    <property type="entry name" value="PROKAR_LIPOPROTEIN"/>
    <property type="match status" value="1"/>
</dbReference>
<name>A0A2U2BEE5_9BACT</name>
<reference evidence="2 3" key="1">
    <citation type="submission" date="2018-05" db="EMBL/GenBank/DDBJ databases">
        <title>Marinilabilia rubrum sp. nov., isolated from saltern sediment.</title>
        <authorList>
            <person name="Zhang R."/>
        </authorList>
    </citation>
    <scope>NUCLEOTIDE SEQUENCE [LARGE SCALE GENOMIC DNA]</scope>
    <source>
        <strain evidence="2 3">WTE16</strain>
    </source>
</reference>
<keyword evidence="1" id="KW-0732">Signal</keyword>
<gene>
    <name evidence="2" type="ORF">DDZ16_02800</name>
</gene>
<organism evidence="2 3">
    <name type="scientific">Marinilabilia rubra</name>
    <dbReference type="NCBI Taxonomy" id="2162893"/>
    <lineage>
        <taxon>Bacteria</taxon>
        <taxon>Pseudomonadati</taxon>
        <taxon>Bacteroidota</taxon>
        <taxon>Bacteroidia</taxon>
        <taxon>Marinilabiliales</taxon>
        <taxon>Marinilabiliaceae</taxon>
        <taxon>Marinilabilia</taxon>
    </lineage>
</organism>
<comment type="caution">
    <text evidence="2">The sequence shown here is derived from an EMBL/GenBank/DDBJ whole genome shotgun (WGS) entry which is preliminary data.</text>
</comment>
<dbReference type="AlphaFoldDB" id="A0A2U2BEE5"/>
<dbReference type="Proteomes" id="UP000244956">
    <property type="component" value="Unassembled WGS sequence"/>
</dbReference>
<evidence type="ECO:0000313" key="3">
    <source>
        <dbReference type="Proteomes" id="UP000244956"/>
    </source>
</evidence>
<dbReference type="OrthoDB" id="1119391at2"/>
<keyword evidence="3" id="KW-1185">Reference proteome</keyword>
<dbReference type="RefSeq" id="WP_109262881.1">
    <property type="nucleotide sequence ID" value="NZ_QEWP01000001.1"/>
</dbReference>
<protein>
    <recommendedName>
        <fullName evidence="4">DUF5025 domain-containing protein</fullName>
    </recommendedName>
</protein>
<evidence type="ECO:0008006" key="4">
    <source>
        <dbReference type="Google" id="ProtNLM"/>
    </source>
</evidence>
<accession>A0A2U2BEE5</accession>
<feature type="chain" id="PRO_5015687897" description="DUF5025 domain-containing protein" evidence="1">
    <location>
        <begin position="22"/>
        <end position="228"/>
    </location>
</feature>